<dbReference type="SUPFAM" id="SSF88713">
    <property type="entry name" value="Glycoside hydrolase/deacetylase"/>
    <property type="match status" value="1"/>
</dbReference>
<organism evidence="1 2">
    <name type="scientific">Abyssobacteria bacterium (strain SURF_5)</name>
    <dbReference type="NCBI Taxonomy" id="2093360"/>
    <lineage>
        <taxon>Bacteria</taxon>
        <taxon>Pseudomonadati</taxon>
        <taxon>Candidatus Hydrogenedentota</taxon>
        <taxon>Candidatus Abyssobacteria</taxon>
    </lineage>
</organism>
<gene>
    <name evidence="1" type="ORF">C4520_08630</name>
</gene>
<evidence type="ECO:0000313" key="2">
    <source>
        <dbReference type="Proteomes" id="UP000265882"/>
    </source>
</evidence>
<dbReference type="InterPro" id="IPR011330">
    <property type="entry name" value="Glyco_hydro/deAcase_b/a-brl"/>
</dbReference>
<evidence type="ECO:0008006" key="3">
    <source>
        <dbReference type="Google" id="ProtNLM"/>
    </source>
</evidence>
<accession>A0A3A4NNF5</accession>
<dbReference type="Gene3D" id="3.20.20.370">
    <property type="entry name" value="Glycoside hydrolase/deacetylase"/>
    <property type="match status" value="1"/>
</dbReference>
<dbReference type="AlphaFoldDB" id="A0A3A4NNF5"/>
<evidence type="ECO:0000313" key="1">
    <source>
        <dbReference type="EMBL" id="RJP22113.1"/>
    </source>
</evidence>
<sequence>MANPLMLLIGCDCDPDRPRYGGSRYDVRHSAQKWRGISEGIERLIQALDRVERAFDLKPKIVFCVRSDSQMQEMHGTAGWMLTEYGTLWRALEGRGHEIAWHPHLWRWSDKWGCWFQENEDSDWISESLTNGFTEFGRTWGKNPFTCHMGWTFHNDTSMQTVAKLGVRLDFSASPGVFFKGGPGAAGTRFDNRIDWRGTPQQWYHPSTHDYRRPNRNDEPQLDLVEIPKFTSKSGLLKTAKHFSLLRKGKSLEPAQAVFLQITALPLLYGQVIRERLHTDEAEPFFATYFHPDELLEKKDVSAARFLYSAKHLEENIASIIRKTRMRGREIKFVIGPEALHSIGKG</sequence>
<protein>
    <recommendedName>
        <fullName evidence="3">NodB homology domain-containing protein</fullName>
    </recommendedName>
</protein>
<dbReference type="Proteomes" id="UP000265882">
    <property type="component" value="Unassembled WGS sequence"/>
</dbReference>
<comment type="caution">
    <text evidence="1">The sequence shown here is derived from an EMBL/GenBank/DDBJ whole genome shotgun (WGS) entry which is preliminary data.</text>
</comment>
<dbReference type="GO" id="GO:0005975">
    <property type="term" value="P:carbohydrate metabolic process"/>
    <property type="evidence" value="ECO:0007669"/>
    <property type="project" value="InterPro"/>
</dbReference>
<dbReference type="EMBL" id="QZKU01000061">
    <property type="protein sequence ID" value="RJP22113.1"/>
    <property type="molecule type" value="Genomic_DNA"/>
</dbReference>
<name>A0A3A4NNF5_ABYX5</name>
<proteinExistence type="predicted"/>
<reference evidence="1 2" key="1">
    <citation type="journal article" date="2017" name="ISME J.">
        <title>Energy and carbon metabolisms in a deep terrestrial subsurface fluid microbial community.</title>
        <authorList>
            <person name="Momper L."/>
            <person name="Jungbluth S.P."/>
            <person name="Lee M.D."/>
            <person name="Amend J.P."/>
        </authorList>
    </citation>
    <scope>NUCLEOTIDE SEQUENCE [LARGE SCALE GENOMIC DNA]</scope>
    <source>
        <strain evidence="1">SURF_5</strain>
    </source>
</reference>